<feature type="transmembrane region" description="Helical" evidence="1">
    <location>
        <begin position="22"/>
        <end position="40"/>
    </location>
</feature>
<proteinExistence type="predicted"/>
<name>A0A507BM45_9FUNG</name>
<protein>
    <submittedName>
        <fullName evidence="2">Uncharacterized protein</fullName>
    </submittedName>
</protein>
<dbReference type="RefSeq" id="XP_031022332.1">
    <property type="nucleotide sequence ID" value="XM_031171707.1"/>
</dbReference>
<dbReference type="EMBL" id="QEAO01000058">
    <property type="protein sequence ID" value="TPX30737.1"/>
    <property type="molecule type" value="Genomic_DNA"/>
</dbReference>
<comment type="caution">
    <text evidence="2">The sequence shown here is derived from an EMBL/GenBank/DDBJ whole genome shotgun (WGS) entry which is preliminary data.</text>
</comment>
<keyword evidence="1" id="KW-1133">Transmembrane helix</keyword>
<gene>
    <name evidence="2" type="ORF">SmJEL517_g05781</name>
</gene>
<keyword evidence="1" id="KW-0472">Membrane</keyword>
<dbReference type="AlphaFoldDB" id="A0A507BM45"/>
<dbReference type="Proteomes" id="UP000319731">
    <property type="component" value="Unassembled WGS sequence"/>
</dbReference>
<keyword evidence="3" id="KW-1185">Reference proteome</keyword>
<organism evidence="2 3">
    <name type="scientific">Synchytrium microbalum</name>
    <dbReference type="NCBI Taxonomy" id="1806994"/>
    <lineage>
        <taxon>Eukaryota</taxon>
        <taxon>Fungi</taxon>
        <taxon>Fungi incertae sedis</taxon>
        <taxon>Chytridiomycota</taxon>
        <taxon>Chytridiomycota incertae sedis</taxon>
        <taxon>Chytridiomycetes</taxon>
        <taxon>Synchytriales</taxon>
        <taxon>Synchytriaceae</taxon>
        <taxon>Synchytrium</taxon>
    </lineage>
</organism>
<reference evidence="2 3" key="1">
    <citation type="journal article" date="2019" name="Sci. Rep.">
        <title>Comparative genomics of chytrid fungi reveal insights into the obligate biotrophic and pathogenic lifestyle of Synchytrium endobioticum.</title>
        <authorList>
            <person name="van de Vossenberg B.T.L.H."/>
            <person name="Warris S."/>
            <person name="Nguyen H.D.T."/>
            <person name="van Gent-Pelzer M.P.E."/>
            <person name="Joly D.L."/>
            <person name="van de Geest H.C."/>
            <person name="Bonants P.J.M."/>
            <person name="Smith D.S."/>
            <person name="Levesque C.A."/>
            <person name="van der Lee T.A.J."/>
        </authorList>
    </citation>
    <scope>NUCLEOTIDE SEQUENCE [LARGE SCALE GENOMIC DNA]</scope>
    <source>
        <strain evidence="2 3">JEL517</strain>
    </source>
</reference>
<dbReference type="GeneID" id="42007004"/>
<dbReference type="OrthoDB" id="2096450at2759"/>
<evidence type="ECO:0000313" key="3">
    <source>
        <dbReference type="Proteomes" id="UP000319731"/>
    </source>
</evidence>
<sequence length="96" mass="10807">MSAPAYRTFLGQRVWPGSFLKVYYPFFFSGAFAFFLFSFAHTKMMDNPTNKWMNIVKDVSDATGKQKLRNDATKWYEEQLAKEASAGHAAGAAASH</sequence>
<accession>A0A507BM45</accession>
<keyword evidence="1" id="KW-0812">Transmembrane</keyword>
<evidence type="ECO:0000256" key="1">
    <source>
        <dbReference type="SAM" id="Phobius"/>
    </source>
</evidence>
<evidence type="ECO:0000313" key="2">
    <source>
        <dbReference type="EMBL" id="TPX30737.1"/>
    </source>
</evidence>